<comment type="catalytic activity">
    <reaction evidence="3">
        <text>2 GTP = 3',3'-c-di-GMP + 2 diphosphate</text>
        <dbReference type="Rhea" id="RHEA:24898"/>
        <dbReference type="ChEBI" id="CHEBI:33019"/>
        <dbReference type="ChEBI" id="CHEBI:37565"/>
        <dbReference type="ChEBI" id="CHEBI:58805"/>
        <dbReference type="EC" id="2.7.7.65"/>
    </reaction>
</comment>
<dbReference type="SMART" id="SM00267">
    <property type="entry name" value="GGDEF"/>
    <property type="match status" value="1"/>
</dbReference>
<keyword evidence="8" id="KW-1185">Reference proteome</keyword>
<dbReference type="EC" id="2.7.7.65" evidence="2"/>
<dbReference type="PANTHER" id="PTHR45138:SF9">
    <property type="entry name" value="DIGUANYLATE CYCLASE DGCM-RELATED"/>
    <property type="match status" value="1"/>
</dbReference>
<dbReference type="PANTHER" id="PTHR45138">
    <property type="entry name" value="REGULATORY COMPONENTS OF SENSORY TRANSDUCTION SYSTEM"/>
    <property type="match status" value="1"/>
</dbReference>
<evidence type="ECO:0000256" key="1">
    <source>
        <dbReference type="ARBA" id="ARBA00001946"/>
    </source>
</evidence>
<evidence type="ECO:0000259" key="4">
    <source>
        <dbReference type="PROSITE" id="PS50112"/>
    </source>
</evidence>
<dbReference type="Gene3D" id="3.30.70.270">
    <property type="match status" value="1"/>
</dbReference>
<dbReference type="PATRIC" id="fig|171383.3.peg.4496"/>
<dbReference type="Proteomes" id="UP000037530">
    <property type="component" value="Unassembled WGS sequence"/>
</dbReference>
<dbReference type="SUPFAM" id="SSF55785">
    <property type="entry name" value="PYP-like sensor domain (PAS domain)"/>
    <property type="match status" value="1"/>
</dbReference>
<dbReference type="SMART" id="SM00091">
    <property type="entry name" value="PAS"/>
    <property type="match status" value="1"/>
</dbReference>
<gene>
    <name evidence="7" type="ORF">AKJ31_22085</name>
</gene>
<dbReference type="EMBL" id="LHPI01000055">
    <property type="protein sequence ID" value="KOO03839.1"/>
    <property type="molecule type" value="Genomic_DNA"/>
</dbReference>
<comment type="cofactor">
    <cofactor evidence="1">
        <name>Mg(2+)</name>
        <dbReference type="ChEBI" id="CHEBI:18420"/>
    </cofactor>
</comment>
<dbReference type="Pfam" id="PF00990">
    <property type="entry name" value="GGDEF"/>
    <property type="match status" value="1"/>
</dbReference>
<dbReference type="GO" id="GO:0052621">
    <property type="term" value="F:diguanylate cyclase activity"/>
    <property type="evidence" value="ECO:0007669"/>
    <property type="project" value="UniProtKB-EC"/>
</dbReference>
<dbReference type="InterPro" id="IPR035965">
    <property type="entry name" value="PAS-like_dom_sf"/>
</dbReference>
<dbReference type="PROSITE" id="PS50887">
    <property type="entry name" value="GGDEF"/>
    <property type="match status" value="1"/>
</dbReference>
<accession>A0A0M0HP44</accession>
<dbReference type="NCBIfam" id="TIGR00254">
    <property type="entry name" value="GGDEF"/>
    <property type="match status" value="1"/>
</dbReference>
<evidence type="ECO:0000256" key="2">
    <source>
        <dbReference type="ARBA" id="ARBA00012528"/>
    </source>
</evidence>
<evidence type="ECO:0000313" key="7">
    <source>
        <dbReference type="EMBL" id="KOO03839.1"/>
    </source>
</evidence>
<dbReference type="GO" id="GO:1902201">
    <property type="term" value="P:negative regulation of bacterial-type flagellum-dependent cell motility"/>
    <property type="evidence" value="ECO:0007669"/>
    <property type="project" value="TreeGrafter"/>
</dbReference>
<reference evidence="8" key="1">
    <citation type="submission" date="2015-08" db="EMBL/GenBank/DDBJ databases">
        <title>Vibrio galatheae sp. nov., a novel member of the Vibrionaceae family isolated from the Solomon Islands.</title>
        <authorList>
            <person name="Giubergia S."/>
            <person name="Machado H."/>
            <person name="Mateiu R.V."/>
            <person name="Gram L."/>
        </authorList>
    </citation>
    <scope>NUCLEOTIDE SEQUENCE [LARGE SCALE GENOMIC DNA]</scope>
    <source>
        <strain evidence="8">DSM 19134</strain>
    </source>
</reference>
<dbReference type="OrthoDB" id="73375at2"/>
<evidence type="ECO:0000256" key="3">
    <source>
        <dbReference type="ARBA" id="ARBA00034247"/>
    </source>
</evidence>
<organism evidence="7 8">
    <name type="scientific">Vibrio hepatarius</name>
    <dbReference type="NCBI Taxonomy" id="171383"/>
    <lineage>
        <taxon>Bacteria</taxon>
        <taxon>Pseudomonadati</taxon>
        <taxon>Pseudomonadota</taxon>
        <taxon>Gammaproteobacteria</taxon>
        <taxon>Vibrionales</taxon>
        <taxon>Vibrionaceae</taxon>
        <taxon>Vibrio</taxon>
        <taxon>Vibrio oreintalis group</taxon>
    </lineage>
</organism>
<feature type="domain" description="PAC" evidence="5">
    <location>
        <begin position="89"/>
        <end position="142"/>
    </location>
</feature>
<dbReference type="CDD" id="cd00130">
    <property type="entry name" value="PAS"/>
    <property type="match status" value="1"/>
</dbReference>
<dbReference type="InterPro" id="IPR050469">
    <property type="entry name" value="Diguanylate_Cyclase"/>
</dbReference>
<dbReference type="PROSITE" id="PS50112">
    <property type="entry name" value="PAS"/>
    <property type="match status" value="1"/>
</dbReference>
<dbReference type="NCBIfam" id="TIGR00229">
    <property type="entry name" value="sensory_box"/>
    <property type="match status" value="1"/>
</dbReference>
<dbReference type="PROSITE" id="PS50113">
    <property type="entry name" value="PAC"/>
    <property type="match status" value="1"/>
</dbReference>
<dbReference type="InterPro" id="IPR043128">
    <property type="entry name" value="Rev_trsase/Diguanyl_cyclase"/>
</dbReference>
<feature type="domain" description="PAS" evidence="4">
    <location>
        <begin position="22"/>
        <end position="85"/>
    </location>
</feature>
<dbReference type="InterPro" id="IPR000160">
    <property type="entry name" value="GGDEF_dom"/>
</dbReference>
<name>A0A0M0HP44_9VIBR</name>
<dbReference type="Pfam" id="PF08448">
    <property type="entry name" value="PAS_4"/>
    <property type="match status" value="1"/>
</dbReference>
<dbReference type="GO" id="GO:0005886">
    <property type="term" value="C:plasma membrane"/>
    <property type="evidence" value="ECO:0007669"/>
    <property type="project" value="TreeGrafter"/>
</dbReference>
<dbReference type="InterPro" id="IPR000700">
    <property type="entry name" value="PAS-assoc_C"/>
</dbReference>
<evidence type="ECO:0000313" key="8">
    <source>
        <dbReference type="Proteomes" id="UP000037530"/>
    </source>
</evidence>
<dbReference type="RefSeq" id="WP_053411150.1">
    <property type="nucleotide sequence ID" value="NZ_DAIPHI010000013.1"/>
</dbReference>
<dbReference type="InterPro" id="IPR013656">
    <property type="entry name" value="PAS_4"/>
</dbReference>
<dbReference type="CDD" id="cd01949">
    <property type="entry name" value="GGDEF"/>
    <property type="match status" value="1"/>
</dbReference>
<sequence length="304" mass="34971">MIELERIEDIYDHEHFTLHEVVLNEIGSFVFIKNRNGEYLYANKLTLKLFNTTLDHLIGKTDHEFFQPEMLKDILDSDRKVFESGHSVVTEEHAVAIPDGKLKVYRAIKNPIFDSETKEVIGLIGVSTDITDIAELREQLTELANTDELTQLYNRRKLWQSFSTEFNQAIKNDTPLACIVIDVDRFKLINDTFGHDFGDNVIVSLAKLIRSNLRKADSCGRIGGEEFLIIVNQTDANEAYEIAERLRIQFSQLPFNDNRQPPLSISCGVTELIPEDHDFFDLYRRADKALYESKNLGRNKTSIK</sequence>
<proteinExistence type="predicted"/>
<dbReference type="AlphaFoldDB" id="A0A0M0HP44"/>
<feature type="domain" description="GGDEF" evidence="6">
    <location>
        <begin position="174"/>
        <end position="304"/>
    </location>
</feature>
<dbReference type="InterPro" id="IPR029787">
    <property type="entry name" value="Nucleotide_cyclase"/>
</dbReference>
<evidence type="ECO:0000259" key="6">
    <source>
        <dbReference type="PROSITE" id="PS50887"/>
    </source>
</evidence>
<dbReference type="FunFam" id="3.30.70.270:FF:000001">
    <property type="entry name" value="Diguanylate cyclase domain protein"/>
    <property type="match status" value="1"/>
</dbReference>
<protein>
    <recommendedName>
        <fullName evidence="2">diguanylate cyclase</fullName>
        <ecNumber evidence="2">2.7.7.65</ecNumber>
    </recommendedName>
</protein>
<comment type="caution">
    <text evidence="7">The sequence shown here is derived from an EMBL/GenBank/DDBJ whole genome shotgun (WGS) entry which is preliminary data.</text>
</comment>
<dbReference type="GO" id="GO:0043709">
    <property type="term" value="P:cell adhesion involved in single-species biofilm formation"/>
    <property type="evidence" value="ECO:0007669"/>
    <property type="project" value="TreeGrafter"/>
</dbReference>
<dbReference type="Gene3D" id="3.30.450.20">
    <property type="entry name" value="PAS domain"/>
    <property type="match status" value="1"/>
</dbReference>
<evidence type="ECO:0000259" key="5">
    <source>
        <dbReference type="PROSITE" id="PS50113"/>
    </source>
</evidence>
<dbReference type="InterPro" id="IPR000014">
    <property type="entry name" value="PAS"/>
</dbReference>
<dbReference type="STRING" id="171383.AKJ31_22085"/>
<dbReference type="SUPFAM" id="SSF55073">
    <property type="entry name" value="Nucleotide cyclase"/>
    <property type="match status" value="1"/>
</dbReference>